<dbReference type="HOGENOM" id="CLU_006586_8_1_1"/>
<name>B6Q415_TALMQ</name>
<dbReference type="InterPro" id="IPR029058">
    <property type="entry name" value="AB_hydrolase_fold"/>
</dbReference>
<dbReference type="Proteomes" id="UP000001294">
    <property type="component" value="Unassembled WGS sequence"/>
</dbReference>
<dbReference type="ESTHER" id="penma-b6q415">
    <property type="family name" value="Fungal_carboxylesterase_lipase"/>
</dbReference>
<evidence type="ECO:0000256" key="1">
    <source>
        <dbReference type="ARBA" id="ARBA00005964"/>
    </source>
</evidence>
<feature type="domain" description="Carboxylesterase type B" evidence="3">
    <location>
        <begin position="195"/>
        <end position="672"/>
    </location>
</feature>
<gene>
    <name evidence="4" type="ORF">PMAA_030050</name>
</gene>
<dbReference type="PANTHER" id="PTHR11559">
    <property type="entry name" value="CARBOXYLESTERASE"/>
    <property type="match status" value="1"/>
</dbReference>
<evidence type="ECO:0000259" key="3">
    <source>
        <dbReference type="Pfam" id="PF00135"/>
    </source>
</evidence>
<keyword evidence="5" id="KW-1185">Reference proteome</keyword>
<dbReference type="GO" id="GO:0016787">
    <property type="term" value="F:hydrolase activity"/>
    <property type="evidence" value="ECO:0007669"/>
    <property type="project" value="UniProtKB-KW"/>
</dbReference>
<dbReference type="InterPro" id="IPR019826">
    <property type="entry name" value="Carboxylesterase_B_AS"/>
</dbReference>
<accession>B6Q415</accession>
<protein>
    <submittedName>
        <fullName evidence="4">Carboxylesterase, putative</fullName>
    </submittedName>
</protein>
<proteinExistence type="inferred from homology"/>
<evidence type="ECO:0000256" key="2">
    <source>
        <dbReference type="ARBA" id="ARBA00022801"/>
    </source>
</evidence>
<dbReference type="AlphaFoldDB" id="B6Q415"/>
<evidence type="ECO:0000313" key="5">
    <source>
        <dbReference type="Proteomes" id="UP000001294"/>
    </source>
</evidence>
<dbReference type="Pfam" id="PF00135">
    <property type="entry name" value="COesterase"/>
    <property type="match status" value="1"/>
</dbReference>
<dbReference type="SUPFAM" id="SSF53474">
    <property type="entry name" value="alpha/beta-Hydrolases"/>
    <property type="match status" value="1"/>
</dbReference>
<evidence type="ECO:0000313" key="4">
    <source>
        <dbReference type="EMBL" id="EEA28187.1"/>
    </source>
</evidence>
<dbReference type="InterPro" id="IPR050309">
    <property type="entry name" value="Type-B_Carboxylest/Lipase"/>
</dbReference>
<dbReference type="VEuPathDB" id="FungiDB:PMAA_030050"/>
<comment type="similarity">
    <text evidence="1">Belongs to the type-B carboxylesterase/lipase family.</text>
</comment>
<keyword evidence="2" id="KW-0378">Hydrolase</keyword>
<dbReference type="Gene3D" id="3.40.50.1820">
    <property type="entry name" value="alpha/beta hydrolase"/>
    <property type="match status" value="1"/>
</dbReference>
<dbReference type="InterPro" id="IPR002018">
    <property type="entry name" value="CarbesteraseB"/>
</dbReference>
<dbReference type="OrthoDB" id="408631at2759"/>
<dbReference type="PROSITE" id="PS00122">
    <property type="entry name" value="CARBOXYLESTERASE_B_1"/>
    <property type="match status" value="1"/>
</dbReference>
<reference evidence="5" key="1">
    <citation type="journal article" date="2015" name="Genome Announc.">
        <title>Genome sequence of the AIDS-associated pathogen Penicillium marneffei (ATCC18224) and its near taxonomic relative Talaromyces stipitatus (ATCC10500).</title>
        <authorList>
            <person name="Nierman W.C."/>
            <person name="Fedorova-Abrams N.D."/>
            <person name="Andrianopoulos A."/>
        </authorList>
    </citation>
    <scope>NUCLEOTIDE SEQUENCE [LARGE SCALE GENOMIC DNA]</scope>
    <source>
        <strain evidence="5">ATCC 18224 / CBS 334.59 / QM 7333</strain>
    </source>
</reference>
<organism evidence="4 5">
    <name type="scientific">Talaromyces marneffei (strain ATCC 18224 / CBS 334.59 / QM 7333)</name>
    <name type="common">Penicillium marneffei</name>
    <dbReference type="NCBI Taxonomy" id="441960"/>
    <lineage>
        <taxon>Eukaryota</taxon>
        <taxon>Fungi</taxon>
        <taxon>Dikarya</taxon>
        <taxon>Ascomycota</taxon>
        <taxon>Pezizomycotina</taxon>
        <taxon>Eurotiomycetes</taxon>
        <taxon>Eurotiomycetidae</taxon>
        <taxon>Eurotiales</taxon>
        <taxon>Trichocomaceae</taxon>
        <taxon>Talaromyces</taxon>
        <taxon>Talaromyces sect. Talaromyces</taxon>
    </lineage>
</organism>
<dbReference type="EMBL" id="DS995899">
    <property type="protein sequence ID" value="EEA28187.1"/>
    <property type="molecule type" value="Genomic_DNA"/>
</dbReference>
<sequence length="728" mass="80016">MWVLEEIGWYLYLGQRRIQNLSRYYCFIPIFGGIKMSSFKAWRSILGLCAALCASAALSASSNHKNPRLTSTTILYHNSGDWESHEGNPSAILVNKPATYHEAVKICASYNETLLDCKGLYNYQDELNYQAWLGNINKPDGLWTSCNSNRPSDFQGSFSGTPNGGGKSPFLCTNTAPFVGQVDTDYSTFPTVRTPTIEGVVFEGLRDHMAYRFLGIPFAKPPVDELRFQYAQPPEYQNGDVVNATRYRQACMQVGSFEGNAQGLNPWGNSEDCLHLQVFTPSLPSSLPTASQGGLKPVMLWIHGGAMINGAGSDSTFDGASLVSRGDVVLVSINYRLNIFGLLTLNDGVVNGNYALSDKIAALEWVQKYIAAFGGDPDNVTIFGQSAGGASVMDLIVSPKAKGLFKNAIPQSLAGNVVNQSVIEAVMAPHIEPLCPTSAGQEGRFECLRQLPADTLLNISMVYWSWSTVIDGVYMVDQPLSLVSERKINGVNVLMGWMPDEAQSLLATSIAPNMANLTTGLEALARGGMITSSQASTLASSGLWDIPQDYTDAYNATVNIGTDGGIICHVSKFVDAAASSSSKPFNSLWVYTHQRAYALSFYSFYDLCTFPVGQPNTPYYRCHSGDLYEIFGTYYIFNQPVRDDGDIKYTNVVQDMWTSFAKTGDPNPDIEYLSTRGYRPSEHYFTMFRFEEYSTAGKGVMNLEWPRPSFSDLPDRKHCSVLGMTLDK</sequence>
<dbReference type="PhylomeDB" id="B6Q415"/>